<keyword evidence="1" id="KW-0472">Membrane</keyword>
<organism evidence="2 3">
    <name type="scientific">Caldicellulosiruptor bescii</name>
    <name type="common">Anaerocellum thermophilum</name>
    <dbReference type="NCBI Taxonomy" id="31899"/>
    <lineage>
        <taxon>Bacteria</taxon>
        <taxon>Bacillati</taxon>
        <taxon>Bacillota</taxon>
        <taxon>Bacillota incertae sedis</taxon>
        <taxon>Caldicellulosiruptorales</taxon>
        <taxon>Caldicellulosiruptoraceae</taxon>
        <taxon>Caldicellulosiruptor</taxon>
    </lineage>
</organism>
<evidence type="ECO:0008006" key="4">
    <source>
        <dbReference type="Google" id="ProtNLM"/>
    </source>
</evidence>
<keyword evidence="3" id="KW-1185">Reference proteome</keyword>
<sequence>MKINGIKIGNMLKVFFVILIIAFIAGYFLYIRPNKIPPLNIPKPGNEIPEIDYKVTAKFDNLPTEAMVYRFKKPKDPEAEIKSLAKIFGLNGEVQYYQAANEYFIKEGVDDRDYRLLRYQINTGRWVYTDMKEYMHNYDYKPQNLPSDEEAKKIALDFLKKNGIYDKRFIYCGVAYESSGSALTNDYKVLRKDVNFFPVVDGKDVYGVSKIIVTVGDNGKIVEVTKWYKEIEEYKKVKIMPAEKAFEKVKNRKSSNSINPKAKSATIKEVFLAYWEDAGTIEEQPYLQPVWVFAGEAVTEDGKVEKFDAVVPAIE</sequence>
<feature type="transmembrane region" description="Helical" evidence="1">
    <location>
        <begin position="12"/>
        <end position="30"/>
    </location>
</feature>
<dbReference type="EMBL" id="FXXC01000001">
    <property type="protein sequence ID" value="SMR94563.1"/>
    <property type="molecule type" value="Genomic_DNA"/>
</dbReference>
<accession>A0ABY1SB01</accession>
<evidence type="ECO:0000313" key="3">
    <source>
        <dbReference type="Proteomes" id="UP000196803"/>
    </source>
</evidence>
<reference evidence="2 3" key="1">
    <citation type="submission" date="2017-05" db="EMBL/GenBank/DDBJ databases">
        <authorList>
            <person name="Varghese N."/>
            <person name="Submissions S."/>
        </authorList>
    </citation>
    <scope>NUCLEOTIDE SEQUENCE [LARGE SCALE GENOMIC DNA]</scope>
    <source>
        <strain evidence="2 3">MACB1020</strain>
    </source>
</reference>
<proteinExistence type="predicted"/>
<dbReference type="GeneID" id="31772304"/>
<dbReference type="Proteomes" id="UP000196803">
    <property type="component" value="Unassembled WGS sequence"/>
</dbReference>
<keyword evidence="1" id="KW-0812">Transmembrane</keyword>
<dbReference type="RefSeq" id="WP_015907478.1">
    <property type="nucleotide sequence ID" value="NZ_FUZJ01000001.1"/>
</dbReference>
<evidence type="ECO:0000256" key="1">
    <source>
        <dbReference type="SAM" id="Phobius"/>
    </source>
</evidence>
<protein>
    <recommendedName>
        <fullName evidence="4">Regulatory protein YycH-like domain-containing protein</fullName>
    </recommendedName>
</protein>
<comment type="caution">
    <text evidence="2">The sequence shown here is derived from an EMBL/GenBank/DDBJ whole genome shotgun (WGS) entry which is preliminary data.</text>
</comment>
<evidence type="ECO:0000313" key="2">
    <source>
        <dbReference type="EMBL" id="SMR94563.1"/>
    </source>
</evidence>
<keyword evidence="1" id="KW-1133">Transmembrane helix</keyword>
<name>A0ABY1SB01_CALBS</name>
<gene>
    <name evidence="2" type="ORF">SAMN05216240_2145</name>
</gene>